<dbReference type="Gene3D" id="2.40.10.10">
    <property type="entry name" value="Trypsin-like serine proteases"/>
    <property type="match status" value="1"/>
</dbReference>
<dbReference type="InterPro" id="IPR043504">
    <property type="entry name" value="Peptidase_S1_PA_chymotrypsin"/>
</dbReference>
<evidence type="ECO:0000259" key="2">
    <source>
        <dbReference type="Pfam" id="PF25608"/>
    </source>
</evidence>
<accession>A0A0A0IGV5</accession>
<organism evidence="3 4">
    <name type="scientific">Clostridium botulinum C/D str. DC5</name>
    <dbReference type="NCBI Taxonomy" id="1443128"/>
    <lineage>
        <taxon>Bacteria</taxon>
        <taxon>Bacillati</taxon>
        <taxon>Bacillota</taxon>
        <taxon>Clostridia</taxon>
        <taxon>Eubacteriales</taxon>
        <taxon>Clostridiaceae</taxon>
        <taxon>Clostridium</taxon>
    </lineage>
</organism>
<dbReference type="InterPro" id="IPR057905">
    <property type="entry name" value="Nal1_N"/>
</dbReference>
<gene>
    <name evidence="3" type="ORF">Z955_04170</name>
</gene>
<evidence type="ECO:0000313" key="3">
    <source>
        <dbReference type="EMBL" id="KGN00198.1"/>
    </source>
</evidence>
<reference evidence="3 4" key="1">
    <citation type="submission" date="2014-01" db="EMBL/GenBank/DDBJ databases">
        <title>Plasmidome dynamics in the species complex Clostridium novyi sensu lato converts strains of independent lineages into distinctly different pathogens.</title>
        <authorList>
            <person name="Skarin H."/>
            <person name="Segerman B."/>
        </authorList>
    </citation>
    <scope>NUCLEOTIDE SEQUENCE [LARGE SCALE GENOMIC DNA]</scope>
    <source>
        <strain evidence="3 4">DC5</strain>
    </source>
</reference>
<dbReference type="Pfam" id="PF00089">
    <property type="entry name" value="Trypsin"/>
    <property type="match status" value="1"/>
</dbReference>
<evidence type="ECO:0000259" key="1">
    <source>
        <dbReference type="Pfam" id="PF00089"/>
    </source>
</evidence>
<dbReference type="SUPFAM" id="SSF50494">
    <property type="entry name" value="Trypsin-like serine proteases"/>
    <property type="match status" value="1"/>
</dbReference>
<feature type="domain" description="Peptidase S1" evidence="1">
    <location>
        <begin position="122"/>
        <end position="295"/>
    </location>
</feature>
<name>A0A0A0IGV5_CLOBO</name>
<dbReference type="InterPro" id="IPR009003">
    <property type="entry name" value="Peptidase_S1_PA"/>
</dbReference>
<protein>
    <submittedName>
        <fullName evidence="3">Uncharacterized protein</fullName>
    </submittedName>
</protein>
<dbReference type="AlphaFoldDB" id="A0A0A0IGV5"/>
<dbReference type="Pfam" id="PF25608">
    <property type="entry name" value="NAL1_N"/>
    <property type="match status" value="1"/>
</dbReference>
<comment type="caution">
    <text evidence="3">The sequence shown here is derived from an EMBL/GenBank/DDBJ whole genome shotgun (WGS) entry which is preliminary data.</text>
</comment>
<sequence length="312" mass="33900">MKDKYNKCCQCCSKSFIDNKIAYICENKCDYFFDKANVVGVALGYKLTKGFYTSQKCITVFVSEKISENQVHPNDLIPKVYSGIITDVIQSGNFKAQGFTGKIRPVIGGYSIGSESFPITGTAGCLVTDKSYLYILGNNHILAYENKVSLKSKILQPGRADGGKSKDEVAVLWKYIPIEFKKKASNYVDCAMAKVLDKSKVSPAIAIIGIPKGVNDPRMGEEVVKVGRSTELTRGVISNINASIQIDYTAGETTLKNQIITSKMSEVGDSGALLVALNNYAIGLVVGSGENMSIHNPIVPVLERLGVRLVTK</sequence>
<dbReference type="RefSeq" id="WP_039259262.1">
    <property type="nucleotide sequence ID" value="NZ_JDRY01000023.1"/>
</dbReference>
<evidence type="ECO:0000313" key="4">
    <source>
        <dbReference type="Proteomes" id="UP000030014"/>
    </source>
</evidence>
<proteinExistence type="predicted"/>
<feature type="domain" description="Nal1 N-terminal" evidence="2">
    <location>
        <begin position="38"/>
        <end position="83"/>
    </location>
</feature>
<dbReference type="InterPro" id="IPR001254">
    <property type="entry name" value="Trypsin_dom"/>
</dbReference>
<dbReference type="GO" id="GO:0004252">
    <property type="term" value="F:serine-type endopeptidase activity"/>
    <property type="evidence" value="ECO:0007669"/>
    <property type="project" value="InterPro"/>
</dbReference>
<dbReference type="Proteomes" id="UP000030014">
    <property type="component" value="Unassembled WGS sequence"/>
</dbReference>
<dbReference type="GO" id="GO:0006508">
    <property type="term" value="P:proteolysis"/>
    <property type="evidence" value="ECO:0007669"/>
    <property type="project" value="InterPro"/>
</dbReference>
<dbReference type="EMBL" id="JDRY01000023">
    <property type="protein sequence ID" value="KGN00198.1"/>
    <property type="molecule type" value="Genomic_DNA"/>
</dbReference>